<dbReference type="PANTHER" id="PTHR30290">
    <property type="entry name" value="PERIPLASMIC BINDING COMPONENT OF ABC TRANSPORTER"/>
    <property type="match status" value="1"/>
</dbReference>
<dbReference type="InterPro" id="IPR000914">
    <property type="entry name" value="SBP_5_dom"/>
</dbReference>
<dbReference type="EMBL" id="CP039291">
    <property type="protein sequence ID" value="QCB93758.1"/>
    <property type="molecule type" value="Genomic_DNA"/>
</dbReference>
<dbReference type="Proteomes" id="UP000296469">
    <property type="component" value="Chromosome"/>
</dbReference>
<keyword evidence="2" id="KW-0813">Transport</keyword>
<keyword evidence="3" id="KW-0732">Signal</keyword>
<dbReference type="Gene3D" id="3.40.190.10">
    <property type="entry name" value="Periplasmic binding protein-like II"/>
    <property type="match status" value="1"/>
</dbReference>
<sequence length="550" mass="57809">MARAQGGTAPMQAPAPRRRAAPRAVTVAVAVALVAACGGPTGAPGSDTSAGTTLRLAETAEYATLNPLETMFGITSKLYDGLYAVGADGTVRPDLATGPPEPDATLTSWTVRLQEGVEFSDGTALDSADVVATYATLVDPAYASPLVSSFPFLTDVAAVDATTVTFTLSEPYAPFPSTLTVGVAPAERLTGTVLDSPLNREPVGSGPYRLSEWRAGESLTLVASDTYRGERPDVERLVVAFVPDENVRAQRLRGGDFDGAQLSPRAAEALAGTEGLTVVANPSADYRAVTLPPGVPAFRDPAVRLALNLAVDRQAMVDGILRGYGSPAATPFTPAQGDAFDPDVGYARDPAAAAALLDSAGWSTGPTGTRAKDGVPLAFTLMYFAEDTLRRDLALAVASDLSQIGADVTVEAVDRAGASAGMHTKAFVLGGGDQPYDPDTQVYSALHSAYAPYDPQDAYSNPSEHADPEVDRLLDAARRSTDAGARTQAYRDVQRVLLADPPMITLVVLEHTYVARGLERYTGVEEVVEPHEHGVAWGPWWNVAEWRARP</sequence>
<dbReference type="OrthoDB" id="9764591at2"/>
<accession>A0A4P7SJ92</accession>
<keyword evidence="6" id="KW-1185">Reference proteome</keyword>
<dbReference type="PANTHER" id="PTHR30290:SF9">
    <property type="entry name" value="OLIGOPEPTIDE-BINDING PROTEIN APPA"/>
    <property type="match status" value="1"/>
</dbReference>
<evidence type="ECO:0000313" key="6">
    <source>
        <dbReference type="Proteomes" id="UP000296469"/>
    </source>
</evidence>
<dbReference type="InterPro" id="IPR039424">
    <property type="entry name" value="SBP_5"/>
</dbReference>
<dbReference type="Pfam" id="PF00496">
    <property type="entry name" value="SBP_bac_5"/>
    <property type="match status" value="1"/>
</dbReference>
<gene>
    <name evidence="5" type="ORF">E5225_09485</name>
</gene>
<dbReference type="InterPro" id="IPR030678">
    <property type="entry name" value="Peptide/Ni-bd"/>
</dbReference>
<evidence type="ECO:0000259" key="4">
    <source>
        <dbReference type="Pfam" id="PF00496"/>
    </source>
</evidence>
<evidence type="ECO:0000256" key="2">
    <source>
        <dbReference type="ARBA" id="ARBA00022448"/>
    </source>
</evidence>
<organism evidence="5 6">
    <name type="scientific">Cellulomonas shaoxiangyii</name>
    <dbReference type="NCBI Taxonomy" id="2566013"/>
    <lineage>
        <taxon>Bacteria</taxon>
        <taxon>Bacillati</taxon>
        <taxon>Actinomycetota</taxon>
        <taxon>Actinomycetes</taxon>
        <taxon>Micrococcales</taxon>
        <taxon>Cellulomonadaceae</taxon>
        <taxon>Cellulomonas</taxon>
    </lineage>
</organism>
<dbReference type="GO" id="GO:0015833">
    <property type="term" value="P:peptide transport"/>
    <property type="evidence" value="ECO:0007669"/>
    <property type="project" value="TreeGrafter"/>
</dbReference>
<comment type="similarity">
    <text evidence="1">Belongs to the bacterial solute-binding protein 5 family.</text>
</comment>
<dbReference type="SUPFAM" id="SSF53850">
    <property type="entry name" value="Periplasmic binding protein-like II"/>
    <property type="match status" value="1"/>
</dbReference>
<evidence type="ECO:0000256" key="3">
    <source>
        <dbReference type="ARBA" id="ARBA00022729"/>
    </source>
</evidence>
<dbReference type="Gene3D" id="3.90.76.10">
    <property type="entry name" value="Dipeptide-binding Protein, Domain 1"/>
    <property type="match status" value="1"/>
</dbReference>
<evidence type="ECO:0000256" key="1">
    <source>
        <dbReference type="ARBA" id="ARBA00005695"/>
    </source>
</evidence>
<dbReference type="GO" id="GO:0043190">
    <property type="term" value="C:ATP-binding cassette (ABC) transporter complex"/>
    <property type="evidence" value="ECO:0007669"/>
    <property type="project" value="InterPro"/>
</dbReference>
<feature type="domain" description="Solute-binding protein family 5" evidence="4">
    <location>
        <begin position="90"/>
        <end position="449"/>
    </location>
</feature>
<dbReference type="KEGG" id="celz:E5225_09485"/>
<dbReference type="AlphaFoldDB" id="A0A4P7SJ92"/>
<name>A0A4P7SJ92_9CELL</name>
<protein>
    <submittedName>
        <fullName evidence="5">ABC transporter substrate-binding protein</fullName>
    </submittedName>
</protein>
<dbReference type="GO" id="GO:0042597">
    <property type="term" value="C:periplasmic space"/>
    <property type="evidence" value="ECO:0007669"/>
    <property type="project" value="UniProtKB-ARBA"/>
</dbReference>
<dbReference type="PIRSF" id="PIRSF002741">
    <property type="entry name" value="MppA"/>
    <property type="match status" value="1"/>
</dbReference>
<evidence type="ECO:0000313" key="5">
    <source>
        <dbReference type="EMBL" id="QCB93758.1"/>
    </source>
</evidence>
<dbReference type="Gene3D" id="3.10.105.10">
    <property type="entry name" value="Dipeptide-binding Protein, Domain 3"/>
    <property type="match status" value="1"/>
</dbReference>
<proteinExistence type="inferred from homology"/>
<dbReference type="GO" id="GO:1904680">
    <property type="term" value="F:peptide transmembrane transporter activity"/>
    <property type="evidence" value="ECO:0007669"/>
    <property type="project" value="TreeGrafter"/>
</dbReference>
<reference evidence="5 6" key="1">
    <citation type="submission" date="2019-04" db="EMBL/GenBank/DDBJ databases">
        <title>Isolation and identification of Cellulomonas shaoxiangyii sp. Nov. isolated from feces of the Tibetan antelopes (Pantholops hodgsonii) in the Qinghai-Tibet plateau of China.</title>
        <authorList>
            <person name="Tian Z."/>
        </authorList>
    </citation>
    <scope>NUCLEOTIDE SEQUENCE [LARGE SCALE GENOMIC DNA]</scope>
    <source>
        <strain evidence="5 6">Z28</strain>
    </source>
</reference>